<dbReference type="RefSeq" id="WP_059434817.1">
    <property type="nucleotide sequence ID" value="NZ_FAVB01000001.1"/>
</dbReference>
<feature type="domain" description="YqaJ viral recombinase" evidence="1">
    <location>
        <begin position="11"/>
        <end position="140"/>
    </location>
</feature>
<evidence type="ECO:0000313" key="3">
    <source>
        <dbReference type="Proteomes" id="UP000052237"/>
    </source>
</evidence>
<dbReference type="InterPro" id="IPR017482">
    <property type="entry name" value="Lambda-type_endonuclease"/>
</dbReference>
<accession>A0A0S4R3W7</accession>
<sequence>MIIDLKQGSREWLEFRKTKFNASETPDVLGIGFNKPYKLALIKSGDELVYKNYAMKLGNENEPKIREYLNEKYNLNLKPVVMLSDEDDRFLASLDGVDFDKKVFCEIKFSKSEFECVKEWGQPSEKYYYQIQHQFYATNLEKCIFAVGSINDNFDYEIIEVEVQRDDEAIQKLKNAWLDFEKNYMSQNLDDEWLTLSEELHDLNEKKRLLDEKIDELKKRAVEKANGKELKAYGLTIYQINKKPTIDYKAFVADQKIEVPKEYVKDGLTSWSVRVAN</sequence>
<dbReference type="InterPro" id="IPR019080">
    <property type="entry name" value="YqaJ_viral_recombinase"/>
</dbReference>
<proteinExistence type="predicted"/>
<dbReference type="InterPro" id="IPR011604">
    <property type="entry name" value="PDDEXK-like_dom_sf"/>
</dbReference>
<dbReference type="NCBIfam" id="TIGR03033">
    <property type="entry name" value="phage_rel_nuc"/>
    <property type="match status" value="1"/>
</dbReference>
<reference evidence="2 3" key="1">
    <citation type="submission" date="2015-11" db="EMBL/GenBank/DDBJ databases">
        <authorList>
            <consortium name="Pathogen Informatics"/>
        </authorList>
    </citation>
    <scope>NUCLEOTIDE SEQUENCE [LARGE SCALE GENOMIC DNA]</scope>
    <source>
        <strain evidence="2 3">006A-0059</strain>
    </source>
</reference>
<keyword evidence="3" id="KW-1185">Reference proteome</keyword>
<dbReference type="Pfam" id="PF09588">
    <property type="entry name" value="YqaJ"/>
    <property type="match status" value="1"/>
</dbReference>
<dbReference type="GO" id="GO:0004519">
    <property type="term" value="F:endonuclease activity"/>
    <property type="evidence" value="ECO:0007669"/>
    <property type="project" value="UniProtKB-KW"/>
</dbReference>
<dbReference type="SUPFAM" id="SSF52980">
    <property type="entry name" value="Restriction endonuclease-like"/>
    <property type="match status" value="1"/>
</dbReference>
<evidence type="ECO:0000313" key="2">
    <source>
        <dbReference type="EMBL" id="CUU67797.1"/>
    </source>
</evidence>
<keyword evidence="2" id="KW-0255">Endonuclease</keyword>
<organism evidence="2 3">
    <name type="scientific">Campylobacter hyointestinalis subsp. hyointestinalis</name>
    <dbReference type="NCBI Taxonomy" id="91352"/>
    <lineage>
        <taxon>Bacteria</taxon>
        <taxon>Pseudomonadati</taxon>
        <taxon>Campylobacterota</taxon>
        <taxon>Epsilonproteobacteria</taxon>
        <taxon>Campylobacterales</taxon>
        <taxon>Campylobacteraceae</taxon>
        <taxon>Campylobacter</taxon>
    </lineage>
</organism>
<dbReference type="AlphaFoldDB" id="A0A0S4R3W7"/>
<keyword evidence="2" id="KW-0540">Nuclease</keyword>
<comment type="caution">
    <text evidence="2">The sequence shown here is derived from an EMBL/GenBank/DDBJ whole genome shotgun (WGS) entry which is preliminary data.</text>
</comment>
<name>A0A0S4R3W7_CAMHY</name>
<keyword evidence="2" id="KW-0378">Hydrolase</keyword>
<dbReference type="EMBL" id="FAVB01000001">
    <property type="protein sequence ID" value="CUU67797.1"/>
    <property type="molecule type" value="Genomic_DNA"/>
</dbReference>
<evidence type="ECO:0000259" key="1">
    <source>
        <dbReference type="Pfam" id="PF09588"/>
    </source>
</evidence>
<dbReference type="Proteomes" id="UP000052237">
    <property type="component" value="Unassembled WGS sequence"/>
</dbReference>
<gene>
    <name evidence="2" type="ORF">ERS686654_00019</name>
</gene>
<protein>
    <submittedName>
        <fullName evidence="2">Phage-type endonuclease</fullName>
    </submittedName>
</protein>
<dbReference type="InterPro" id="IPR011335">
    <property type="entry name" value="Restrct_endonuc-II-like"/>
</dbReference>
<dbReference type="Gene3D" id="3.90.320.10">
    <property type="match status" value="1"/>
</dbReference>